<dbReference type="PANTHER" id="PTHR37945:SF1">
    <property type="entry name" value="EXTRACELLULAR TUNGSTATE BINDING PROTEIN"/>
    <property type="match status" value="1"/>
</dbReference>
<evidence type="ECO:0000313" key="4">
    <source>
        <dbReference type="Proteomes" id="UP000639775"/>
    </source>
</evidence>
<dbReference type="Proteomes" id="UP000639775">
    <property type="component" value="Unassembled WGS sequence"/>
</dbReference>
<accession>A0A967BBJ6</accession>
<keyword evidence="1" id="KW-0732">Signal</keyword>
<organism evidence="3 4">
    <name type="scientific">Roseovarius gahaiensis</name>
    <dbReference type="NCBI Taxonomy" id="2716691"/>
    <lineage>
        <taxon>Bacteria</taxon>
        <taxon>Pseudomonadati</taxon>
        <taxon>Pseudomonadota</taxon>
        <taxon>Alphaproteobacteria</taxon>
        <taxon>Rhodobacterales</taxon>
        <taxon>Roseobacteraceae</taxon>
        <taxon>Roseovarius</taxon>
    </lineage>
</organism>
<dbReference type="InterPro" id="IPR024370">
    <property type="entry name" value="PBP_domain"/>
</dbReference>
<gene>
    <name evidence="3" type="ORF">HAT86_03540</name>
</gene>
<dbReference type="InterPro" id="IPR052738">
    <property type="entry name" value="ABC-Tungstate_binding"/>
</dbReference>
<name>A0A967BBJ6_9RHOB</name>
<feature type="signal peptide" evidence="1">
    <location>
        <begin position="1"/>
        <end position="24"/>
    </location>
</feature>
<evidence type="ECO:0000256" key="1">
    <source>
        <dbReference type="SAM" id="SignalP"/>
    </source>
</evidence>
<evidence type="ECO:0000313" key="3">
    <source>
        <dbReference type="EMBL" id="NHQ73540.1"/>
    </source>
</evidence>
<proteinExistence type="predicted"/>
<dbReference type="Gene3D" id="3.40.190.10">
    <property type="entry name" value="Periplasmic binding protein-like II"/>
    <property type="match status" value="2"/>
</dbReference>
<dbReference type="PANTHER" id="PTHR37945">
    <property type="entry name" value="EXTRACELLULAR TUNGSTATE BINDING PROTEIN"/>
    <property type="match status" value="1"/>
</dbReference>
<comment type="caution">
    <text evidence="3">The sequence shown here is derived from an EMBL/GenBank/DDBJ whole genome shotgun (WGS) entry which is preliminary data.</text>
</comment>
<feature type="domain" description="PBP" evidence="2">
    <location>
        <begin position="23"/>
        <end position="251"/>
    </location>
</feature>
<dbReference type="RefSeq" id="WP_167193473.1">
    <property type="nucleotide sequence ID" value="NZ_JAAORB010000004.1"/>
</dbReference>
<protein>
    <submittedName>
        <fullName evidence="3">Solute-binding protein</fullName>
    </submittedName>
</protein>
<keyword evidence="4" id="KW-1185">Reference proteome</keyword>
<sequence>MSFKFRSSVATALALALSAGIAAAQDKSIIVQSTTSTANSGLYDYLLPIFEKQTGIQVNVVAVGTGQAIKNAANCDGDVLLVHAKPAEEKFVADGMGVERFDLMYNDFVIVGPDEDPAGVGGMTDAQDSLEKIADSGALFASRGDDSGTHKKEMRLWADTDVDLAAGSGAWYRETGSGMGATLNAGVGMDAYVMTDRATWISFDNKADFEIHVEGDEDLFNQYGVILVNPEKCENVDAASGQAFVDWVISDAGQQAIGDYKLNGQQLFFPNAD</sequence>
<dbReference type="AlphaFoldDB" id="A0A967BBJ6"/>
<dbReference type="SUPFAM" id="SSF53850">
    <property type="entry name" value="Periplasmic binding protein-like II"/>
    <property type="match status" value="1"/>
</dbReference>
<dbReference type="Pfam" id="PF12849">
    <property type="entry name" value="PBP_like_2"/>
    <property type="match status" value="1"/>
</dbReference>
<evidence type="ECO:0000259" key="2">
    <source>
        <dbReference type="Pfam" id="PF12849"/>
    </source>
</evidence>
<feature type="chain" id="PRO_5037362724" evidence="1">
    <location>
        <begin position="25"/>
        <end position="273"/>
    </location>
</feature>
<dbReference type="EMBL" id="JAAORB010000004">
    <property type="protein sequence ID" value="NHQ73540.1"/>
    <property type="molecule type" value="Genomic_DNA"/>
</dbReference>
<reference evidence="3" key="1">
    <citation type="submission" date="2020-03" db="EMBL/GenBank/DDBJ databases">
        <title>Roseovarius gahaiensis sp. nov., isolated from Gahai Saline Lake, China.</title>
        <authorList>
            <person name="Sun X."/>
        </authorList>
    </citation>
    <scope>NUCLEOTIDE SEQUENCE</scope>
    <source>
        <strain evidence="3">GH877</strain>
    </source>
</reference>